<accession>R4UGI1</accession>
<dbReference type="Proteomes" id="UP000013964">
    <property type="component" value="Chromosome"/>
</dbReference>
<keyword evidence="2 7" id="KW-0963">Cytoplasm</keyword>
<dbReference type="PATRIC" id="fig|1276227.3.peg.660"/>
<sequence length="296" mass="33723">MIKPNGVYVDCTLGRAGHSTAILSQLTTGKLYCFEQDDEGINAAKKQLVALNKPNFEIINANFMHLQAELMVRNIQTVNGILYDLGVSSPQFDSDYRGFSYRYDSELDMRMNQKQSLTAKTVVNTYSVNDLARIFREYGEEQFSWKIAQNIVAVRAKQEITTTFQLVDIIKQSLPQKVLKKAKHPAKQVFQAIRIEVNQELEVLKKSLEQAVEMLAVTGRLVIISFHSLEDRIVKQFFQKLTTDPAAVVYQNLPVVSNYQSSFKIITKKVIIPTSKELDENHRSASAKMRILERVN</sequence>
<feature type="binding site" evidence="7">
    <location>
        <position position="91"/>
    </location>
    <ligand>
        <name>S-adenosyl-L-methionine</name>
        <dbReference type="ChEBI" id="CHEBI:59789"/>
    </ligand>
</feature>
<feature type="binding site" evidence="7">
    <location>
        <position position="35"/>
    </location>
    <ligand>
        <name>S-adenosyl-L-methionine</name>
        <dbReference type="ChEBI" id="CHEBI:59789"/>
    </ligand>
</feature>
<dbReference type="NCBIfam" id="TIGR00006">
    <property type="entry name" value="16S rRNA (cytosine(1402)-N(4))-methyltransferase RsmH"/>
    <property type="match status" value="1"/>
</dbReference>
<keyword evidence="4 7" id="KW-0489">Methyltransferase</keyword>
<dbReference type="InterPro" id="IPR002903">
    <property type="entry name" value="RsmH"/>
</dbReference>
<evidence type="ECO:0000256" key="1">
    <source>
        <dbReference type="ARBA" id="ARBA00010396"/>
    </source>
</evidence>
<feature type="binding site" evidence="7">
    <location>
        <position position="63"/>
    </location>
    <ligand>
        <name>S-adenosyl-L-methionine</name>
        <dbReference type="ChEBI" id="CHEBI:59789"/>
    </ligand>
</feature>
<dbReference type="SUPFAM" id="SSF81799">
    <property type="entry name" value="Putative methyltransferase TM0872, insert domain"/>
    <property type="match status" value="1"/>
</dbReference>
<dbReference type="EC" id="2.1.1.199" evidence="7"/>
<keyword evidence="5 7" id="KW-0808">Transferase</keyword>
<dbReference type="GO" id="GO:0005737">
    <property type="term" value="C:cytoplasm"/>
    <property type="evidence" value="ECO:0007669"/>
    <property type="project" value="UniProtKB-SubCell"/>
</dbReference>
<evidence type="ECO:0000256" key="2">
    <source>
        <dbReference type="ARBA" id="ARBA00022490"/>
    </source>
</evidence>
<proteinExistence type="inferred from homology"/>
<dbReference type="GO" id="GO:0070475">
    <property type="term" value="P:rRNA base methylation"/>
    <property type="evidence" value="ECO:0007669"/>
    <property type="project" value="UniProtKB-UniRule"/>
</dbReference>
<dbReference type="AlphaFoldDB" id="R4UGI1"/>
<evidence type="ECO:0000256" key="7">
    <source>
        <dbReference type="HAMAP-Rule" id="MF_01007"/>
    </source>
</evidence>
<protein>
    <recommendedName>
        <fullName evidence="7">Ribosomal RNA small subunit methyltransferase H</fullName>
        <ecNumber evidence="7">2.1.1.199</ecNumber>
    </recommendedName>
    <alternativeName>
        <fullName evidence="7">16S rRNA m(4)C1402 methyltransferase</fullName>
    </alternativeName>
    <alternativeName>
        <fullName evidence="7">rRNA (cytosine-N(4)-)-methyltransferase RsmH</fullName>
    </alternativeName>
</protein>
<dbReference type="GO" id="GO:0071424">
    <property type="term" value="F:rRNA (cytosine-N4-)-methyltransferase activity"/>
    <property type="evidence" value="ECO:0007669"/>
    <property type="project" value="UniProtKB-UniRule"/>
</dbReference>
<dbReference type="STRING" id="1276227.SCHRY_v1c06540"/>
<gene>
    <name evidence="8" type="primary">mraW</name>
    <name evidence="7" type="synonym">rsmH</name>
    <name evidence="8" type="ORF">SCHRY_v1c06540</name>
</gene>
<evidence type="ECO:0000256" key="5">
    <source>
        <dbReference type="ARBA" id="ARBA00022679"/>
    </source>
</evidence>
<feature type="binding site" evidence="7">
    <location>
        <position position="84"/>
    </location>
    <ligand>
        <name>S-adenosyl-L-methionine</name>
        <dbReference type="ChEBI" id="CHEBI:59789"/>
    </ligand>
</feature>
<dbReference type="Pfam" id="PF01795">
    <property type="entry name" value="Methyltransf_5"/>
    <property type="match status" value="1"/>
</dbReference>
<keyword evidence="9" id="KW-1185">Reference proteome</keyword>
<dbReference type="EMBL" id="CP005077">
    <property type="protein sequence ID" value="AGM25230.1"/>
    <property type="molecule type" value="Genomic_DNA"/>
</dbReference>
<dbReference type="PANTHER" id="PTHR11265:SF0">
    <property type="entry name" value="12S RRNA N4-METHYLCYTIDINE METHYLTRANSFERASE"/>
    <property type="match status" value="1"/>
</dbReference>
<dbReference type="KEGG" id="scr:SCHRY_v1c06540"/>
<comment type="catalytic activity">
    <reaction evidence="7">
        <text>cytidine(1402) in 16S rRNA + S-adenosyl-L-methionine = N(4)-methylcytidine(1402) in 16S rRNA + S-adenosyl-L-homocysteine + H(+)</text>
        <dbReference type="Rhea" id="RHEA:42928"/>
        <dbReference type="Rhea" id="RHEA-COMP:10286"/>
        <dbReference type="Rhea" id="RHEA-COMP:10287"/>
        <dbReference type="ChEBI" id="CHEBI:15378"/>
        <dbReference type="ChEBI" id="CHEBI:57856"/>
        <dbReference type="ChEBI" id="CHEBI:59789"/>
        <dbReference type="ChEBI" id="CHEBI:74506"/>
        <dbReference type="ChEBI" id="CHEBI:82748"/>
        <dbReference type="EC" id="2.1.1.199"/>
    </reaction>
</comment>
<dbReference type="Gene3D" id="3.40.50.150">
    <property type="entry name" value="Vaccinia Virus protein VP39"/>
    <property type="match status" value="1"/>
</dbReference>
<keyword evidence="3 7" id="KW-0698">rRNA processing</keyword>
<comment type="function">
    <text evidence="7">Specifically methylates the N4 position of cytidine in position 1402 (C1402) of 16S rRNA.</text>
</comment>
<comment type="similarity">
    <text evidence="1 7">Belongs to the methyltransferase superfamily. RsmH family.</text>
</comment>
<name>R4UGI1_9MOLU</name>
<dbReference type="HAMAP" id="MF_01007">
    <property type="entry name" value="16SrRNA_methyltr_H"/>
    <property type="match status" value="1"/>
</dbReference>
<evidence type="ECO:0000256" key="4">
    <source>
        <dbReference type="ARBA" id="ARBA00022603"/>
    </source>
</evidence>
<evidence type="ECO:0000256" key="6">
    <source>
        <dbReference type="ARBA" id="ARBA00022691"/>
    </source>
</evidence>
<evidence type="ECO:0000313" key="8">
    <source>
        <dbReference type="EMBL" id="AGM25230.1"/>
    </source>
</evidence>
<dbReference type="InterPro" id="IPR029063">
    <property type="entry name" value="SAM-dependent_MTases_sf"/>
</dbReference>
<dbReference type="eggNOG" id="COG0275">
    <property type="taxonomic scope" value="Bacteria"/>
</dbReference>
<dbReference type="InterPro" id="IPR023397">
    <property type="entry name" value="SAM-dep_MeTrfase_MraW_recog"/>
</dbReference>
<reference evidence="8 9" key="1">
    <citation type="journal article" date="2013" name="Genome Biol. Evol.">
        <title>Complete genomes of two dipteran-associated spiroplasmas provided insights into the origin, dynamics, and impacts of viral invasion in spiroplasma.</title>
        <authorList>
            <person name="Ku C."/>
            <person name="Lo W.S."/>
            <person name="Chen L.L."/>
            <person name="Kuo C.H."/>
        </authorList>
    </citation>
    <scope>NUCLEOTIDE SEQUENCE [LARGE SCALE GENOMIC DNA]</scope>
    <source>
        <strain evidence="8 9">DF-1</strain>
    </source>
</reference>
<feature type="binding site" evidence="7">
    <location>
        <begin position="16"/>
        <end position="18"/>
    </location>
    <ligand>
        <name>S-adenosyl-L-methionine</name>
        <dbReference type="ChEBI" id="CHEBI:59789"/>
    </ligand>
</feature>
<organism evidence="8 9">
    <name type="scientific">Spiroplasma chrysopicola DF-1</name>
    <dbReference type="NCBI Taxonomy" id="1276227"/>
    <lineage>
        <taxon>Bacteria</taxon>
        <taxon>Bacillati</taxon>
        <taxon>Mycoplasmatota</taxon>
        <taxon>Mollicutes</taxon>
        <taxon>Entomoplasmatales</taxon>
        <taxon>Spiroplasmataceae</taxon>
        <taxon>Spiroplasma</taxon>
    </lineage>
</organism>
<dbReference type="PIRSF" id="PIRSF004486">
    <property type="entry name" value="MraW"/>
    <property type="match status" value="1"/>
</dbReference>
<dbReference type="Gene3D" id="1.10.150.170">
    <property type="entry name" value="Putative methyltransferase TM0872, insert domain"/>
    <property type="match status" value="1"/>
</dbReference>
<dbReference type="SUPFAM" id="SSF53335">
    <property type="entry name" value="S-adenosyl-L-methionine-dependent methyltransferases"/>
    <property type="match status" value="1"/>
</dbReference>
<evidence type="ECO:0000313" key="9">
    <source>
        <dbReference type="Proteomes" id="UP000013964"/>
    </source>
</evidence>
<evidence type="ECO:0000256" key="3">
    <source>
        <dbReference type="ARBA" id="ARBA00022552"/>
    </source>
</evidence>
<keyword evidence="6 7" id="KW-0949">S-adenosyl-L-methionine</keyword>
<comment type="subcellular location">
    <subcellularLocation>
        <location evidence="7">Cytoplasm</location>
    </subcellularLocation>
</comment>
<dbReference type="PANTHER" id="PTHR11265">
    <property type="entry name" value="S-ADENOSYL-METHYLTRANSFERASE MRAW"/>
    <property type="match status" value="1"/>
</dbReference>
<dbReference type="HOGENOM" id="CLU_038422_2_0_14"/>